<dbReference type="GO" id="GO:0004252">
    <property type="term" value="F:serine-type endopeptidase activity"/>
    <property type="evidence" value="ECO:0007669"/>
    <property type="project" value="UniProtKB-EC"/>
</dbReference>
<evidence type="ECO:0000313" key="3">
    <source>
        <dbReference type="EMBL" id="MDP9766604.1"/>
    </source>
</evidence>
<evidence type="ECO:0000256" key="1">
    <source>
        <dbReference type="SAM" id="SignalP"/>
    </source>
</evidence>
<gene>
    <name evidence="3" type="ORF">QO006_004071</name>
</gene>
<dbReference type="Pfam" id="PF03572">
    <property type="entry name" value="Peptidase_S41"/>
    <property type="match status" value="1"/>
</dbReference>
<feature type="domain" description="Tail specific protease" evidence="2">
    <location>
        <begin position="184"/>
        <end position="394"/>
    </location>
</feature>
<dbReference type="InterPro" id="IPR036034">
    <property type="entry name" value="PDZ_sf"/>
</dbReference>
<evidence type="ECO:0000313" key="4">
    <source>
        <dbReference type="Proteomes" id="UP001232163"/>
    </source>
</evidence>
<dbReference type="SUPFAM" id="SSF50156">
    <property type="entry name" value="PDZ domain-like"/>
    <property type="match status" value="1"/>
</dbReference>
<dbReference type="RefSeq" id="WP_307470052.1">
    <property type="nucleotide sequence ID" value="NZ_JAURUR010000038.1"/>
</dbReference>
<dbReference type="InterPro" id="IPR005151">
    <property type="entry name" value="Tail-specific_protease"/>
</dbReference>
<accession>A0ABT9MK49</accession>
<dbReference type="PANTHER" id="PTHR32060:SF30">
    <property type="entry name" value="CARBOXY-TERMINAL PROCESSING PROTEASE CTPA"/>
    <property type="match status" value="1"/>
</dbReference>
<name>A0ABT9MK49_9DEIO</name>
<dbReference type="Gene3D" id="3.90.226.10">
    <property type="entry name" value="2-enoyl-CoA Hydratase, Chain A, domain 1"/>
    <property type="match status" value="1"/>
</dbReference>
<sequence>MTLQSGRIRLRTLLALTAALTLSLPAAAQDIPSEVLITPAGLAWISAEARLLGLYAASRPPALEGQLSALRPQMIATCLKEVARSGTCPESVTYDLLRPVLASLSDGHTTIMEDRSDLAYGLSLVDLQEGGRSVVRLGAVGGVPTPGQVLLRGDELLAVNGRPVQAARSAFAGMSGWVSLTVRRDGQVFTVPRARPAVRDQLPSAQPSLRWEAELPVVTYPNFDGPRNADVFSRFVESAVRSGARGLVVDLRENGGGRMDECVSAASLLAGDVEVHRRDWTGEVKVTKAVRGELMEPMITGGGWNTSRSLAARTVFPGHVALLVNARSGSCGELFATLSRQAGTRVRVYGERTAGAGNSFVIGETDKVRVAGGQVFDRQGRLLPAFVTPDVALPDDLTTLGTTGVDTLLDRALADLHEASATGDWPVRYKN</sequence>
<dbReference type="SUPFAM" id="SSF52096">
    <property type="entry name" value="ClpP/crotonase"/>
    <property type="match status" value="1"/>
</dbReference>
<keyword evidence="3" id="KW-0378">Hydrolase</keyword>
<dbReference type="Proteomes" id="UP001232163">
    <property type="component" value="Unassembled WGS sequence"/>
</dbReference>
<keyword evidence="3" id="KW-0645">Protease</keyword>
<reference evidence="3 4" key="1">
    <citation type="submission" date="2023-07" db="EMBL/GenBank/DDBJ databases">
        <title>Genomic Encyclopedia of Type Strains, Phase IV (KMG-IV): sequencing the most valuable type-strain genomes for metagenomic binning, comparative biology and taxonomic classification.</title>
        <authorList>
            <person name="Goeker M."/>
        </authorList>
    </citation>
    <scope>NUCLEOTIDE SEQUENCE [LARGE SCALE GENOMIC DNA]</scope>
    <source>
        <strain evidence="3 4">NIO-1023</strain>
    </source>
</reference>
<dbReference type="GO" id="GO:0006508">
    <property type="term" value="P:proteolysis"/>
    <property type="evidence" value="ECO:0007669"/>
    <property type="project" value="UniProtKB-KW"/>
</dbReference>
<protein>
    <submittedName>
        <fullName evidence="3">Carboxyl-terminal processing protease</fullName>
        <ecNumber evidence="3">3.4.21.102</ecNumber>
    </submittedName>
</protein>
<dbReference type="EMBL" id="JAURUR010000038">
    <property type="protein sequence ID" value="MDP9766604.1"/>
    <property type="molecule type" value="Genomic_DNA"/>
</dbReference>
<proteinExistence type="predicted"/>
<organism evidence="3 4">
    <name type="scientific">Deinococcus enclensis</name>
    <dbReference type="NCBI Taxonomy" id="1049582"/>
    <lineage>
        <taxon>Bacteria</taxon>
        <taxon>Thermotogati</taxon>
        <taxon>Deinococcota</taxon>
        <taxon>Deinococci</taxon>
        <taxon>Deinococcales</taxon>
        <taxon>Deinococcaceae</taxon>
        <taxon>Deinococcus</taxon>
    </lineage>
</organism>
<dbReference type="PANTHER" id="PTHR32060">
    <property type="entry name" value="TAIL-SPECIFIC PROTEASE"/>
    <property type="match status" value="1"/>
</dbReference>
<keyword evidence="4" id="KW-1185">Reference proteome</keyword>
<keyword evidence="1" id="KW-0732">Signal</keyword>
<dbReference type="SMART" id="SM00245">
    <property type="entry name" value="TSPc"/>
    <property type="match status" value="1"/>
</dbReference>
<feature type="chain" id="PRO_5046391588" evidence="1">
    <location>
        <begin position="29"/>
        <end position="431"/>
    </location>
</feature>
<dbReference type="EC" id="3.4.21.102" evidence="3"/>
<evidence type="ECO:0000259" key="2">
    <source>
        <dbReference type="SMART" id="SM00245"/>
    </source>
</evidence>
<dbReference type="InterPro" id="IPR029045">
    <property type="entry name" value="ClpP/crotonase-like_dom_sf"/>
</dbReference>
<comment type="caution">
    <text evidence="3">The sequence shown here is derived from an EMBL/GenBank/DDBJ whole genome shotgun (WGS) entry which is preliminary data.</text>
</comment>
<dbReference type="CDD" id="cd06567">
    <property type="entry name" value="Peptidase_S41"/>
    <property type="match status" value="1"/>
</dbReference>
<feature type="signal peptide" evidence="1">
    <location>
        <begin position="1"/>
        <end position="28"/>
    </location>
</feature>